<evidence type="ECO:0000313" key="5">
    <source>
        <dbReference type="Proteomes" id="UP000247409"/>
    </source>
</evidence>
<evidence type="ECO:0000256" key="3">
    <source>
        <dbReference type="ARBA" id="ARBA00023235"/>
    </source>
</evidence>
<name>A0A2V3II56_9FLOR</name>
<reference evidence="4 5" key="1">
    <citation type="journal article" date="2018" name="Mol. Biol. Evol.">
        <title>Analysis of the draft genome of the red seaweed Gracilariopsis chorda provides insights into genome size evolution in Rhodophyta.</title>
        <authorList>
            <person name="Lee J."/>
            <person name="Yang E.C."/>
            <person name="Graf L."/>
            <person name="Yang J.H."/>
            <person name="Qiu H."/>
            <person name="Zel Zion U."/>
            <person name="Chan C.X."/>
            <person name="Stephens T.G."/>
            <person name="Weber A.P.M."/>
            <person name="Boo G.H."/>
            <person name="Boo S.M."/>
            <person name="Kim K.M."/>
            <person name="Shin Y."/>
            <person name="Jung M."/>
            <person name="Lee S.J."/>
            <person name="Yim H.S."/>
            <person name="Lee J.H."/>
            <person name="Bhattacharya D."/>
            <person name="Yoon H.S."/>
        </authorList>
    </citation>
    <scope>NUCLEOTIDE SEQUENCE [LARGE SCALE GENOMIC DNA]</scope>
    <source>
        <strain evidence="4 5">SKKU-2015</strain>
        <tissue evidence="4">Whole body</tissue>
    </source>
</reference>
<dbReference type="Pfam" id="PF00378">
    <property type="entry name" value="ECH_1"/>
    <property type="match status" value="1"/>
</dbReference>
<gene>
    <name evidence="4" type="ORF">BWQ96_08541</name>
</gene>
<sequence length="266" mass="29428">MRAAPSNLLLEARYSNQVTQLTLNRPNRLNAFNESLYLATTDALERLSIDNDTRIILITGAGKTFCAGMDIIEASEKEQSLRTVTAARQFMQALTRCRKIVVAAVFGQVTGIGVTLLMHCDVVYCSESTTFQTPFCQVGIAPEFASSVLFPTMLGKQLSNEFLLRGEVISAYKMADAGICRIVEGSNGDVDKVFQTALQDCVRWSKEASDEQWASVLAAKKLMKMGVMGSVDSAIEREFKQIYEDLESGRTSRLVRARVRQLTSKL</sequence>
<keyword evidence="3 4" id="KW-0413">Isomerase</keyword>
<accession>A0A2V3II56</accession>
<proteinExistence type="predicted"/>
<dbReference type="CDD" id="cd06558">
    <property type="entry name" value="crotonase-like"/>
    <property type="match status" value="1"/>
</dbReference>
<comment type="caution">
    <text evidence="4">The sequence shown here is derived from an EMBL/GenBank/DDBJ whole genome shotgun (WGS) entry which is preliminary data.</text>
</comment>
<organism evidence="4 5">
    <name type="scientific">Gracilariopsis chorda</name>
    <dbReference type="NCBI Taxonomy" id="448386"/>
    <lineage>
        <taxon>Eukaryota</taxon>
        <taxon>Rhodophyta</taxon>
        <taxon>Florideophyceae</taxon>
        <taxon>Rhodymeniophycidae</taxon>
        <taxon>Gracilariales</taxon>
        <taxon>Gracilariaceae</taxon>
        <taxon>Gracilariopsis</taxon>
    </lineage>
</organism>
<evidence type="ECO:0000256" key="2">
    <source>
        <dbReference type="ARBA" id="ARBA00023140"/>
    </source>
</evidence>
<dbReference type="AlphaFoldDB" id="A0A2V3II56"/>
<dbReference type="SUPFAM" id="SSF52096">
    <property type="entry name" value="ClpP/crotonase"/>
    <property type="match status" value="1"/>
</dbReference>
<dbReference type="PANTHER" id="PTHR43684:SF1">
    <property type="entry name" value="ENOYL-COA DELTA ISOMERASE 2"/>
    <property type="match status" value="1"/>
</dbReference>
<dbReference type="EMBL" id="NBIV01000198">
    <property type="protein sequence ID" value="PXF41752.1"/>
    <property type="molecule type" value="Genomic_DNA"/>
</dbReference>
<dbReference type="InterPro" id="IPR001753">
    <property type="entry name" value="Enoyl-CoA_hydra/iso"/>
</dbReference>
<dbReference type="InterPro" id="IPR029045">
    <property type="entry name" value="ClpP/crotonase-like_dom_sf"/>
</dbReference>
<protein>
    <submittedName>
        <fullName evidence="4">Enoyl-CoA delta isomerase 2, mitochondrial</fullName>
    </submittedName>
</protein>
<dbReference type="GO" id="GO:0005777">
    <property type="term" value="C:peroxisome"/>
    <property type="evidence" value="ECO:0007669"/>
    <property type="project" value="UniProtKB-SubCell"/>
</dbReference>
<keyword evidence="5" id="KW-1185">Reference proteome</keyword>
<evidence type="ECO:0000313" key="4">
    <source>
        <dbReference type="EMBL" id="PXF41752.1"/>
    </source>
</evidence>
<dbReference type="Proteomes" id="UP000247409">
    <property type="component" value="Unassembled WGS sequence"/>
</dbReference>
<dbReference type="Gene3D" id="3.90.226.10">
    <property type="entry name" value="2-enoyl-CoA Hydratase, Chain A, domain 1"/>
    <property type="match status" value="1"/>
</dbReference>
<dbReference type="STRING" id="448386.A0A2V3II56"/>
<dbReference type="PANTHER" id="PTHR43684">
    <property type="match status" value="1"/>
</dbReference>
<evidence type="ECO:0000256" key="1">
    <source>
        <dbReference type="ARBA" id="ARBA00004275"/>
    </source>
</evidence>
<comment type="subcellular location">
    <subcellularLocation>
        <location evidence="1">Peroxisome</location>
    </subcellularLocation>
</comment>
<dbReference type="GO" id="GO:0004165">
    <property type="term" value="F:delta(3)-delta(2)-enoyl-CoA isomerase activity"/>
    <property type="evidence" value="ECO:0007669"/>
    <property type="project" value="UniProtKB-ARBA"/>
</dbReference>
<dbReference type="OrthoDB" id="2921at2759"/>
<keyword evidence="2" id="KW-0576">Peroxisome</keyword>
<dbReference type="InterPro" id="IPR051053">
    <property type="entry name" value="ECH/Chromodomain_protein"/>
</dbReference>